<sequence length="450" mass="52129">MATSSPRRSKSKSFYSSKNNFWSIGGYNIALKRLENGKELCHDLQVMLDERAAIEEKYAAKLKSWSNQWYTKIQSNGEYGSSKVVWLEALKEGKMTSNKHSNYHIKIKETSAKVHSWRKSIYQKSGTLQSTYKIVDQIKERFKAAEKQHKKTMDSLKGLWKTYHDVETEFQRTKDKYNAAMAKHDTEGTARYEKRANDSVKHGEGLIREMQQVMVVLETGKEKYMKNMSDQYQLTDDEEMKRKDFFKKQLMNYLQHFQNQRGADRGNMLKSIDDIFNPKTDVINWSLQHGPGQDIEGVWPVIPDSCSFNLYGNAAPIKPSRKKYAKRTETIENKNDIPPAEEVEPMDNTLEESFWDDFSSDDNLDATYENINTEPVEDGTNANALKPVEDYQLYEAVDEYAARGLEELSLSKGEQLVMVYKYSEELNYFEKQEDSSCQGYVPMAALTRIN</sequence>
<comment type="caution">
    <text evidence="1">The sequence shown here is derived from an EMBL/GenBank/DDBJ whole genome shotgun (WGS) entry which is preliminary data.</text>
</comment>
<organism evidence="1 2">
    <name type="scientific">Owenia fusiformis</name>
    <name type="common">Polychaete worm</name>
    <dbReference type="NCBI Taxonomy" id="6347"/>
    <lineage>
        <taxon>Eukaryota</taxon>
        <taxon>Metazoa</taxon>
        <taxon>Spiralia</taxon>
        <taxon>Lophotrochozoa</taxon>
        <taxon>Annelida</taxon>
        <taxon>Polychaeta</taxon>
        <taxon>Sedentaria</taxon>
        <taxon>Canalipalpata</taxon>
        <taxon>Sabellida</taxon>
        <taxon>Oweniida</taxon>
        <taxon>Oweniidae</taxon>
        <taxon>Owenia</taxon>
    </lineage>
</organism>
<gene>
    <name evidence="1" type="ORF">OFUS_LOCUS12377</name>
</gene>
<dbReference type="InterPro" id="IPR001060">
    <property type="entry name" value="FCH_dom"/>
</dbReference>
<protein>
    <submittedName>
        <fullName evidence="1">Uncharacterized protein</fullName>
    </submittedName>
</protein>
<proteinExistence type="predicted"/>
<accession>A0A8J1U253</accession>
<dbReference type="InterPro" id="IPR036028">
    <property type="entry name" value="SH3-like_dom_sf"/>
</dbReference>
<name>A0A8J1U253_OWEFU</name>
<dbReference type="GO" id="GO:0005543">
    <property type="term" value="F:phospholipid binding"/>
    <property type="evidence" value="ECO:0007669"/>
    <property type="project" value="TreeGrafter"/>
</dbReference>
<dbReference type="EMBL" id="CAIIXF020000006">
    <property type="protein sequence ID" value="CAH1786486.1"/>
    <property type="molecule type" value="Genomic_DNA"/>
</dbReference>
<dbReference type="AlphaFoldDB" id="A0A8J1U253"/>
<dbReference type="PANTHER" id="PTHR23065">
    <property type="entry name" value="PROLINE-SERINE-THREONINE PHOSPHATASE INTERACTING PROTEIN 1"/>
    <property type="match status" value="1"/>
</dbReference>
<dbReference type="GO" id="GO:0005886">
    <property type="term" value="C:plasma membrane"/>
    <property type="evidence" value="ECO:0007669"/>
    <property type="project" value="TreeGrafter"/>
</dbReference>
<dbReference type="Pfam" id="PF00611">
    <property type="entry name" value="FCH"/>
    <property type="match status" value="1"/>
</dbReference>
<evidence type="ECO:0000313" key="2">
    <source>
        <dbReference type="Proteomes" id="UP000749559"/>
    </source>
</evidence>
<dbReference type="GO" id="GO:0007010">
    <property type="term" value="P:cytoskeleton organization"/>
    <property type="evidence" value="ECO:0007669"/>
    <property type="project" value="TreeGrafter"/>
</dbReference>
<dbReference type="InterPro" id="IPR027267">
    <property type="entry name" value="AH/BAR_dom_sf"/>
</dbReference>
<dbReference type="SUPFAM" id="SSF103657">
    <property type="entry name" value="BAR/IMD domain-like"/>
    <property type="match status" value="1"/>
</dbReference>
<dbReference type="GO" id="GO:0097320">
    <property type="term" value="P:plasma membrane tubulation"/>
    <property type="evidence" value="ECO:0007669"/>
    <property type="project" value="TreeGrafter"/>
</dbReference>
<dbReference type="GO" id="GO:0005768">
    <property type="term" value="C:endosome"/>
    <property type="evidence" value="ECO:0007669"/>
    <property type="project" value="TreeGrafter"/>
</dbReference>
<reference evidence="1" key="1">
    <citation type="submission" date="2022-03" db="EMBL/GenBank/DDBJ databases">
        <authorList>
            <person name="Martin C."/>
        </authorList>
    </citation>
    <scope>NUCLEOTIDE SEQUENCE</scope>
</reference>
<keyword evidence="2" id="KW-1185">Reference proteome</keyword>
<dbReference type="SMART" id="SM00055">
    <property type="entry name" value="FCH"/>
    <property type="match status" value="1"/>
</dbReference>
<dbReference type="GO" id="GO:0030100">
    <property type="term" value="P:regulation of endocytosis"/>
    <property type="evidence" value="ECO:0007669"/>
    <property type="project" value="TreeGrafter"/>
</dbReference>
<dbReference type="Proteomes" id="UP000749559">
    <property type="component" value="Unassembled WGS sequence"/>
</dbReference>
<dbReference type="PROSITE" id="PS51741">
    <property type="entry name" value="F_BAR"/>
    <property type="match status" value="1"/>
</dbReference>
<dbReference type="Gene3D" id="1.20.1270.60">
    <property type="entry name" value="Arfaptin homology (AH) domain/BAR domain"/>
    <property type="match status" value="1"/>
</dbReference>
<dbReference type="PANTHER" id="PTHR23065:SF11">
    <property type="entry name" value="SYNDAPIN, ISOFORM C"/>
    <property type="match status" value="1"/>
</dbReference>
<dbReference type="SUPFAM" id="SSF50044">
    <property type="entry name" value="SH3-domain"/>
    <property type="match status" value="1"/>
</dbReference>
<evidence type="ECO:0000313" key="1">
    <source>
        <dbReference type="EMBL" id="CAH1786486.1"/>
    </source>
</evidence>
<dbReference type="InterPro" id="IPR031160">
    <property type="entry name" value="F_BAR_dom"/>
</dbReference>